<evidence type="ECO:0000256" key="1">
    <source>
        <dbReference type="SAM" id="Phobius"/>
    </source>
</evidence>
<evidence type="ECO:0000313" key="2">
    <source>
        <dbReference type="EMBL" id="MXV52264.1"/>
    </source>
</evidence>
<feature type="transmembrane region" description="Helical" evidence="1">
    <location>
        <begin position="6"/>
        <end position="28"/>
    </location>
</feature>
<accession>A0A7K1YCF5</accession>
<evidence type="ECO:0000313" key="3">
    <source>
        <dbReference type="Proteomes" id="UP000466586"/>
    </source>
</evidence>
<dbReference type="AlphaFoldDB" id="A0A7K1YCF5"/>
<comment type="caution">
    <text evidence="2">The sequence shown here is derived from an EMBL/GenBank/DDBJ whole genome shotgun (WGS) entry which is preliminary data.</text>
</comment>
<organism evidence="2 3">
    <name type="scientific">Hufsiella arboris</name>
    <dbReference type="NCBI Taxonomy" id="2695275"/>
    <lineage>
        <taxon>Bacteria</taxon>
        <taxon>Pseudomonadati</taxon>
        <taxon>Bacteroidota</taxon>
        <taxon>Sphingobacteriia</taxon>
        <taxon>Sphingobacteriales</taxon>
        <taxon>Sphingobacteriaceae</taxon>
        <taxon>Hufsiella</taxon>
    </lineage>
</organism>
<protein>
    <submittedName>
        <fullName evidence="2">Uncharacterized protein</fullName>
    </submittedName>
</protein>
<dbReference type="Proteomes" id="UP000466586">
    <property type="component" value="Unassembled WGS sequence"/>
</dbReference>
<feature type="transmembrane region" description="Helical" evidence="1">
    <location>
        <begin position="114"/>
        <end position="136"/>
    </location>
</feature>
<keyword evidence="1" id="KW-0812">Transmembrane</keyword>
<reference evidence="2 3" key="1">
    <citation type="submission" date="2019-11" db="EMBL/GenBank/DDBJ databases">
        <title>Pedobacter sp. HMF7647 Genome sequencing and assembly.</title>
        <authorList>
            <person name="Kang H."/>
            <person name="Kim H."/>
            <person name="Joh K."/>
        </authorList>
    </citation>
    <scope>NUCLEOTIDE SEQUENCE [LARGE SCALE GENOMIC DNA]</scope>
    <source>
        <strain evidence="2 3">HMF7647</strain>
    </source>
</reference>
<name>A0A7K1YCF5_9SPHI</name>
<dbReference type="EMBL" id="WVHT01000007">
    <property type="protein sequence ID" value="MXV52264.1"/>
    <property type="molecule type" value="Genomic_DNA"/>
</dbReference>
<keyword evidence="3" id="KW-1185">Reference proteome</keyword>
<sequence>MKKLSFLHLVSITAAKFGVYALGLFFAFQLHAGTASQKTEMNFKTQNLSLVINAMESVNTDVTGLTDHKGKPVTNVLFSENALTRYTEDQEHASEDMSHHHLAEEIDFSKRMRLLVAILFQSLISICLIVLFSVVFL</sequence>
<keyword evidence="1" id="KW-0472">Membrane</keyword>
<dbReference type="RefSeq" id="WP_160845443.1">
    <property type="nucleotide sequence ID" value="NZ_WVHT01000007.1"/>
</dbReference>
<gene>
    <name evidence="2" type="ORF">GS399_14900</name>
</gene>
<proteinExistence type="predicted"/>
<keyword evidence="1" id="KW-1133">Transmembrane helix</keyword>